<accession>A0A1H5WW96</accession>
<dbReference type="Proteomes" id="UP000236737">
    <property type="component" value="Unassembled WGS sequence"/>
</dbReference>
<proteinExistence type="predicted"/>
<dbReference type="EMBL" id="FNVP01000005">
    <property type="protein sequence ID" value="SEG03460.1"/>
    <property type="molecule type" value="Genomic_DNA"/>
</dbReference>
<evidence type="ECO:0000256" key="4">
    <source>
        <dbReference type="PROSITE-ProRule" id="PRU00433"/>
    </source>
</evidence>
<keyword evidence="3 4" id="KW-0408">Iron</keyword>
<evidence type="ECO:0000259" key="5">
    <source>
        <dbReference type="PROSITE" id="PS51007"/>
    </source>
</evidence>
<sequence>MKKYVLAIAIIALVLQGFSTLSKDKNDGYITKKEAKKGVYSSADKGKSVYNQTCVACHQATGSGIPGAFPPLAKSDYLNKDVNRAIKGVVKGLSGAITVNGKKFNGNMPAQALSDAQIADALTYVYSNWGNNKTVVTTAMVKAQRK</sequence>
<dbReference type="OrthoDB" id="9811395at2"/>
<feature type="domain" description="Cytochrome c" evidence="5">
    <location>
        <begin position="41"/>
        <end position="129"/>
    </location>
</feature>
<dbReference type="InterPro" id="IPR009056">
    <property type="entry name" value="Cyt_c-like_dom"/>
</dbReference>
<evidence type="ECO:0000256" key="1">
    <source>
        <dbReference type="ARBA" id="ARBA00022617"/>
    </source>
</evidence>
<dbReference type="PANTHER" id="PTHR35008">
    <property type="entry name" value="BLL4482 PROTEIN-RELATED"/>
    <property type="match status" value="1"/>
</dbReference>
<organism evidence="6 7">
    <name type="scientific">Flavobacterium urumqiense</name>
    <dbReference type="NCBI Taxonomy" id="935224"/>
    <lineage>
        <taxon>Bacteria</taxon>
        <taxon>Pseudomonadati</taxon>
        <taxon>Bacteroidota</taxon>
        <taxon>Flavobacteriia</taxon>
        <taxon>Flavobacteriales</taxon>
        <taxon>Flavobacteriaceae</taxon>
        <taxon>Flavobacterium</taxon>
    </lineage>
</organism>
<gene>
    <name evidence="6" type="ORF">SAMN04488130_10572</name>
</gene>
<keyword evidence="2 4" id="KW-0479">Metal-binding</keyword>
<keyword evidence="1 4" id="KW-0349">Heme</keyword>
<keyword evidence="7" id="KW-1185">Reference proteome</keyword>
<dbReference type="InterPro" id="IPR051459">
    <property type="entry name" value="Cytochrome_c-type_DH"/>
</dbReference>
<name>A0A1H5WW96_9FLAO</name>
<evidence type="ECO:0000313" key="7">
    <source>
        <dbReference type="Proteomes" id="UP000236737"/>
    </source>
</evidence>
<dbReference type="GO" id="GO:0046872">
    <property type="term" value="F:metal ion binding"/>
    <property type="evidence" value="ECO:0007669"/>
    <property type="project" value="UniProtKB-KW"/>
</dbReference>
<evidence type="ECO:0000256" key="3">
    <source>
        <dbReference type="ARBA" id="ARBA00023004"/>
    </source>
</evidence>
<reference evidence="7" key="1">
    <citation type="submission" date="2016-10" db="EMBL/GenBank/DDBJ databases">
        <authorList>
            <person name="Varghese N."/>
            <person name="Submissions S."/>
        </authorList>
    </citation>
    <scope>NUCLEOTIDE SEQUENCE [LARGE SCALE GENOMIC DNA]</scope>
    <source>
        <strain evidence="7">CGMCC 1.9230</strain>
    </source>
</reference>
<dbReference type="GO" id="GO:0020037">
    <property type="term" value="F:heme binding"/>
    <property type="evidence" value="ECO:0007669"/>
    <property type="project" value="InterPro"/>
</dbReference>
<dbReference type="GO" id="GO:0009055">
    <property type="term" value="F:electron transfer activity"/>
    <property type="evidence" value="ECO:0007669"/>
    <property type="project" value="InterPro"/>
</dbReference>
<evidence type="ECO:0000313" key="6">
    <source>
        <dbReference type="EMBL" id="SEG03460.1"/>
    </source>
</evidence>
<dbReference type="PROSITE" id="PS51007">
    <property type="entry name" value="CYTC"/>
    <property type="match status" value="1"/>
</dbReference>
<dbReference type="InterPro" id="IPR036909">
    <property type="entry name" value="Cyt_c-like_dom_sf"/>
</dbReference>
<dbReference type="SUPFAM" id="SSF46626">
    <property type="entry name" value="Cytochrome c"/>
    <property type="match status" value="1"/>
</dbReference>
<evidence type="ECO:0000256" key="2">
    <source>
        <dbReference type="ARBA" id="ARBA00022723"/>
    </source>
</evidence>
<dbReference type="RefSeq" id="WP_103999641.1">
    <property type="nucleotide sequence ID" value="NZ_FNVP01000005.1"/>
</dbReference>
<dbReference type="PANTHER" id="PTHR35008:SF8">
    <property type="entry name" value="ALCOHOL DEHYDROGENASE CYTOCHROME C SUBUNIT"/>
    <property type="match status" value="1"/>
</dbReference>
<dbReference type="Pfam" id="PF00034">
    <property type="entry name" value="Cytochrom_C"/>
    <property type="match status" value="1"/>
</dbReference>
<dbReference type="Gene3D" id="1.10.760.10">
    <property type="entry name" value="Cytochrome c-like domain"/>
    <property type="match status" value="1"/>
</dbReference>
<dbReference type="AlphaFoldDB" id="A0A1H5WW96"/>
<protein>
    <submittedName>
        <fullName evidence="6">Cytochrome C oxidase, cbb3-type, subunit III</fullName>
    </submittedName>
</protein>